<evidence type="ECO:0000256" key="3">
    <source>
        <dbReference type="ARBA" id="ARBA00022989"/>
    </source>
</evidence>
<evidence type="ECO:0000256" key="2">
    <source>
        <dbReference type="ARBA" id="ARBA00022692"/>
    </source>
</evidence>
<keyword evidence="2 5" id="KW-0812">Transmembrane</keyword>
<dbReference type="EMBL" id="BAABIP010000007">
    <property type="protein sequence ID" value="GAA4763171.1"/>
    <property type="molecule type" value="Genomic_DNA"/>
</dbReference>
<feature type="transmembrane region" description="Helical" evidence="5">
    <location>
        <begin position="28"/>
        <end position="50"/>
    </location>
</feature>
<evidence type="ECO:0000256" key="4">
    <source>
        <dbReference type="ARBA" id="ARBA00023136"/>
    </source>
</evidence>
<organism evidence="6 7">
    <name type="scientific">Flavobacterium hankyongi</name>
    <dbReference type="NCBI Taxonomy" id="1176532"/>
    <lineage>
        <taxon>Bacteria</taxon>
        <taxon>Pseudomonadati</taxon>
        <taxon>Bacteroidota</taxon>
        <taxon>Flavobacteriia</taxon>
        <taxon>Flavobacteriales</taxon>
        <taxon>Flavobacteriaceae</taxon>
        <taxon>Flavobacterium</taxon>
    </lineage>
</organism>
<dbReference type="Gene3D" id="2.40.30.170">
    <property type="match status" value="1"/>
</dbReference>
<evidence type="ECO:0000313" key="6">
    <source>
        <dbReference type="EMBL" id="GAA4763171.1"/>
    </source>
</evidence>
<evidence type="ECO:0000313" key="7">
    <source>
        <dbReference type="Proteomes" id="UP001500141"/>
    </source>
</evidence>
<protein>
    <submittedName>
        <fullName evidence="6">HlyD family efflux transporter periplasmic adaptor subunit</fullName>
    </submittedName>
</protein>
<dbReference type="RefSeq" id="WP_264543762.1">
    <property type="nucleotide sequence ID" value="NZ_BAABIP010000007.1"/>
</dbReference>
<gene>
    <name evidence="6" type="ORF">GCM10023230_10770</name>
</gene>
<keyword evidence="4 5" id="KW-0472">Membrane</keyword>
<comment type="subcellular location">
    <subcellularLocation>
        <location evidence="1">Membrane</location>
        <topology evidence="1">Single-pass membrane protein</topology>
    </subcellularLocation>
</comment>
<reference evidence="7" key="1">
    <citation type="journal article" date="2019" name="Int. J. Syst. Evol. Microbiol.">
        <title>The Global Catalogue of Microorganisms (GCM) 10K type strain sequencing project: providing services to taxonomists for standard genome sequencing and annotation.</title>
        <authorList>
            <consortium name="The Broad Institute Genomics Platform"/>
            <consortium name="The Broad Institute Genome Sequencing Center for Infectious Disease"/>
            <person name="Wu L."/>
            <person name="Ma J."/>
        </authorList>
    </citation>
    <scope>NUCLEOTIDE SEQUENCE [LARGE SCALE GENOMIC DNA]</scope>
    <source>
        <strain evidence="7">JCM 18198</strain>
    </source>
</reference>
<keyword evidence="7" id="KW-1185">Reference proteome</keyword>
<accession>A0ABP8ZQD3</accession>
<proteinExistence type="predicted"/>
<evidence type="ECO:0000256" key="5">
    <source>
        <dbReference type="SAM" id="Phobius"/>
    </source>
</evidence>
<sequence>MAQETYDTSFELRSEEVQDILSKVPNWMIRWGTVLIFTIIVLMFVVSWFLKYPDIVRTEVIITTNIPPEKMIAKASGRIQDILISDKTMVKANTPLAVIENSSNYNDIFRLKKELEAFQKRDFVNFPFTQFKNAQFGDIEASFASFQKDYLANSLNKSLTPYQVESSAQKSENVQIKERLALLIQQKSINEQELQLQRSDLARYTKLHDKGVISDQEFENKKMNFLQAEKNYKNLLASISQLQSSLIDNAKAIKGNQINDVKETVNLDRSLSQSFYQLKKAIKDWELNYVLQSGIDGQVTFTKVWIKNQTVTSGEEVFSVVPSTGKGYIGKLKAPSQNSGKIKIGQKVNVRLLNYPDREFGILKGKVQNIALVPDKDGNIAIDVVLPDGMKTSYKKTVPFQQEMRGSAEIITEDLRLLERVLYQFRDMLKVE</sequence>
<evidence type="ECO:0000256" key="1">
    <source>
        <dbReference type="ARBA" id="ARBA00004167"/>
    </source>
</evidence>
<dbReference type="PANTHER" id="PTHR30386">
    <property type="entry name" value="MEMBRANE FUSION SUBUNIT OF EMRAB-TOLC MULTIDRUG EFFLUX PUMP"/>
    <property type="match status" value="1"/>
</dbReference>
<keyword evidence="3 5" id="KW-1133">Transmembrane helix</keyword>
<dbReference type="PRINTS" id="PR01490">
    <property type="entry name" value="RTXTOXIND"/>
</dbReference>
<dbReference type="InterPro" id="IPR050739">
    <property type="entry name" value="MFP"/>
</dbReference>
<name>A0ABP8ZQD3_9FLAO</name>
<dbReference type="PANTHER" id="PTHR30386:SF26">
    <property type="entry name" value="TRANSPORT PROTEIN COMB"/>
    <property type="match status" value="1"/>
</dbReference>
<dbReference type="Gene3D" id="1.10.287.470">
    <property type="entry name" value="Helix hairpin bin"/>
    <property type="match status" value="1"/>
</dbReference>
<dbReference type="Proteomes" id="UP001500141">
    <property type="component" value="Unassembled WGS sequence"/>
</dbReference>
<comment type="caution">
    <text evidence="6">The sequence shown here is derived from an EMBL/GenBank/DDBJ whole genome shotgun (WGS) entry which is preliminary data.</text>
</comment>